<feature type="chain" id="PRO_5031052716" evidence="1">
    <location>
        <begin position="40"/>
        <end position="620"/>
    </location>
</feature>
<accession>A0A7S1YFU4</accession>
<dbReference type="AlphaFoldDB" id="A0A7S1YFU4"/>
<dbReference type="EMBL" id="HBGL01008329">
    <property type="protein sequence ID" value="CAD9297432.1"/>
    <property type="molecule type" value="Transcribed_RNA"/>
</dbReference>
<evidence type="ECO:0000313" key="2">
    <source>
        <dbReference type="EMBL" id="CAD9297432.1"/>
    </source>
</evidence>
<name>A0A7S1YFU4_9EUKA</name>
<feature type="signal peptide" evidence="1">
    <location>
        <begin position="1"/>
        <end position="39"/>
    </location>
</feature>
<sequence>MEGGQKRIIISRAANPAWLVSNRRLVCCLLVAIVVLACALRREATEADADVTFSHSTGRQSARFDAARVRSSARTFDAGTSRPVAHAWLPTTLLVRLPPSIDADGEIFVHARFGNLTEEVALNEWRETGRGYRSAAGSHGVHTSYPGGHAVTLGAGNGYAWWTRLHCIPGEPVDLHVCQVEHNRTLSLSLPLSTRAPVDPRLQNYTGNWLENFRPDIQDAKSGYIVQGDDRDDWWGPACHPEAGAVARLRLLCSACDSDSCPAPLLSLQPDGSDVVVAGKVDPMTAWLNADQTRADYPTTYLAARDRRASTQPTYPITFGAGDSIAELMFRNGDQQYGPLRFFRPMAYDRYAREKFRCEFFGWCPDGVRAGPVVPRDNISFVMTSYALWEVQSREWEEYARYLPKLLLAATAEIPDLGIGMILGWPTSKGSGQWRALARLRRLGAVAYAVSRHAKGCDDAVPIIGADDDDLAELRRRRPLVGVVDTFSFALGIIHTAGDGRHIPGLLARQLAAVYHEEAAPHRRGHQSCDTTRVLWAEREFEAATRCMAASWRNETGRTSCEHATIDEPVRLCSPLDGLYTGGKYRRAIPECVPTQGVPRKLIKDIHKHLRAMPDVYQQD</sequence>
<reference evidence="2" key="1">
    <citation type="submission" date="2021-01" db="EMBL/GenBank/DDBJ databases">
        <authorList>
            <person name="Corre E."/>
            <person name="Pelletier E."/>
            <person name="Niang G."/>
            <person name="Scheremetjew M."/>
            <person name="Finn R."/>
            <person name="Kale V."/>
            <person name="Holt S."/>
            <person name="Cochrane G."/>
            <person name="Meng A."/>
            <person name="Brown T."/>
            <person name="Cohen L."/>
        </authorList>
    </citation>
    <scope>NUCLEOTIDE SEQUENCE</scope>
    <source>
        <strain evidence="2">ATCC 50979</strain>
    </source>
</reference>
<evidence type="ECO:0000256" key="1">
    <source>
        <dbReference type="SAM" id="SignalP"/>
    </source>
</evidence>
<keyword evidence="1" id="KW-0732">Signal</keyword>
<proteinExistence type="predicted"/>
<gene>
    <name evidence="2" type="ORF">SSP0437_LOCUS6427</name>
</gene>
<organism evidence="2">
    <name type="scientific">Sexangularia sp. CB-2014</name>
    <dbReference type="NCBI Taxonomy" id="1486929"/>
    <lineage>
        <taxon>Eukaryota</taxon>
        <taxon>Amoebozoa</taxon>
        <taxon>Tubulinea</taxon>
        <taxon>Elardia</taxon>
        <taxon>Arcellinida</taxon>
        <taxon>Arcellinida incertae sedis</taxon>
        <taxon>Sexangularia</taxon>
    </lineage>
</organism>
<protein>
    <submittedName>
        <fullName evidence="2">Uncharacterized protein</fullName>
    </submittedName>
</protein>